<sequence>MKKIICIIIFVFGVSLGYTKDPELYLFLDGDSVKEHLNDINHPQVKGVQIIYSWRKLEPSKDNYNFSDIESDYKELSKLNKKLFIQLQDKTFEINRIPVPDYLRTKEYDYGIQEQVDFAGEGQPIGAGWVTKQWNTKVRERFQKLIYQLGKKFNGKVEGINLPETSVDIEEKYITEDFCSTYVDSVISNIKAVKKAFPDSYIVQYINFLPCEWNNDHGYMEKIFNMALESNIGVGNPDTVPYRKGQMKNSYPFFNKYKSKLDIVTIAVQEPDYTYTNPKTNRKFTVKELYNFNKDYIGANIIFWNIKKPQFDEVLEIF</sequence>
<dbReference type="RefSeq" id="WP_083578918.1">
    <property type="nucleotide sequence ID" value="NZ_CP009654.1"/>
</dbReference>
<evidence type="ECO:0000313" key="1">
    <source>
        <dbReference type="EMBL" id="APC97834.1"/>
    </source>
</evidence>
<keyword evidence="2" id="KW-1185">Reference proteome</keyword>
<accession>A0A1J0KVY8</accession>
<organism evidence="1 2">
    <name type="scientific">Francisella frigiditurris</name>
    <dbReference type="NCBI Taxonomy" id="1542390"/>
    <lineage>
        <taxon>Bacteria</taxon>
        <taxon>Pseudomonadati</taxon>
        <taxon>Pseudomonadota</taxon>
        <taxon>Gammaproteobacteria</taxon>
        <taxon>Thiotrichales</taxon>
        <taxon>Francisellaceae</taxon>
        <taxon>Francisella</taxon>
    </lineage>
</organism>
<name>A0A1J0KVY8_9GAMM</name>
<reference evidence="2" key="1">
    <citation type="submission" date="2014-10" db="EMBL/GenBank/DDBJ databases">
        <authorList>
            <person name="Kuske C.R."/>
            <person name="Challacombe J.F."/>
            <person name="Daligault H.E."/>
            <person name="Davenport K.W."/>
            <person name="Johnson S.L."/>
            <person name="Siddaramappa S."/>
            <person name="Petersen J.M."/>
        </authorList>
    </citation>
    <scope>NUCLEOTIDE SEQUENCE [LARGE SCALE GENOMIC DNA]</scope>
    <source>
        <strain evidence="2">CA97-1460</strain>
    </source>
</reference>
<protein>
    <submittedName>
        <fullName evidence="1">Uncharacterized protein</fullName>
    </submittedName>
</protein>
<dbReference type="STRING" id="1542390.KX01_1565"/>
<evidence type="ECO:0000313" key="2">
    <source>
        <dbReference type="Proteomes" id="UP000182521"/>
    </source>
</evidence>
<dbReference type="KEGG" id="frc:KX01_1565"/>
<dbReference type="EMBL" id="CP009654">
    <property type="protein sequence ID" value="APC97834.1"/>
    <property type="molecule type" value="Genomic_DNA"/>
</dbReference>
<proteinExistence type="predicted"/>
<dbReference type="OrthoDB" id="4047605at2"/>
<gene>
    <name evidence="1" type="ORF">KX01_1565</name>
</gene>
<dbReference type="AlphaFoldDB" id="A0A1J0KVY8"/>
<dbReference type="InterPro" id="IPR017853">
    <property type="entry name" value="GH"/>
</dbReference>
<dbReference type="Proteomes" id="UP000182521">
    <property type="component" value="Chromosome"/>
</dbReference>
<dbReference type="Gene3D" id="3.20.20.80">
    <property type="entry name" value="Glycosidases"/>
    <property type="match status" value="1"/>
</dbReference>
<dbReference type="SUPFAM" id="SSF51445">
    <property type="entry name" value="(Trans)glycosidases"/>
    <property type="match status" value="1"/>
</dbReference>